<accession>A0A160NX38</accession>
<dbReference type="AlphaFoldDB" id="A0A160NX38"/>
<keyword evidence="2" id="KW-0812">Transmembrane</keyword>
<dbReference type="Proteomes" id="UP000217676">
    <property type="component" value="Chromosome"/>
</dbReference>
<feature type="transmembrane region" description="Helical" evidence="2">
    <location>
        <begin position="279"/>
        <end position="303"/>
    </location>
</feature>
<protein>
    <recommendedName>
        <fullName evidence="5">LigA protein</fullName>
    </recommendedName>
</protein>
<feature type="transmembrane region" description="Helical" evidence="2">
    <location>
        <begin position="152"/>
        <end position="175"/>
    </location>
</feature>
<dbReference type="EMBL" id="AP017424">
    <property type="protein sequence ID" value="BAU82361.1"/>
    <property type="molecule type" value="Genomic_DNA"/>
</dbReference>
<feature type="transmembrane region" description="Helical" evidence="2">
    <location>
        <begin position="323"/>
        <end position="346"/>
    </location>
</feature>
<feature type="region of interest" description="Disordered" evidence="1">
    <location>
        <begin position="1"/>
        <end position="25"/>
    </location>
</feature>
<name>A0A160NX38_STRLU</name>
<evidence type="ECO:0000313" key="3">
    <source>
        <dbReference type="EMBL" id="BAU82361.1"/>
    </source>
</evidence>
<feature type="transmembrane region" description="Helical" evidence="2">
    <location>
        <begin position="247"/>
        <end position="267"/>
    </location>
</feature>
<dbReference type="KEGG" id="slau:SLA_1422"/>
<organism evidence="3 4">
    <name type="scientific">Streptomyces laurentii</name>
    <dbReference type="NCBI Taxonomy" id="39478"/>
    <lineage>
        <taxon>Bacteria</taxon>
        <taxon>Bacillati</taxon>
        <taxon>Actinomycetota</taxon>
        <taxon>Actinomycetes</taxon>
        <taxon>Kitasatosporales</taxon>
        <taxon>Streptomycetaceae</taxon>
        <taxon>Streptomyces</taxon>
    </lineage>
</organism>
<feature type="transmembrane region" description="Helical" evidence="2">
    <location>
        <begin position="206"/>
        <end position="227"/>
    </location>
</feature>
<keyword evidence="4" id="KW-1185">Reference proteome</keyword>
<keyword evidence="2" id="KW-1133">Transmembrane helix</keyword>
<feature type="transmembrane region" description="Helical" evidence="2">
    <location>
        <begin position="73"/>
        <end position="93"/>
    </location>
</feature>
<feature type="compositionally biased region" description="Pro residues" evidence="1">
    <location>
        <begin position="16"/>
        <end position="25"/>
    </location>
</feature>
<reference evidence="3 4" key="1">
    <citation type="journal article" date="2016" name="Genome Announc.">
        <title>Complete Genome Sequence of Thiostrepton-Producing Streptomyces laurentii ATCC 31255.</title>
        <authorList>
            <person name="Doi K."/>
            <person name="Fujino Y."/>
            <person name="Nagayoshi Y."/>
            <person name="Ohshima T."/>
            <person name="Ogata S."/>
        </authorList>
    </citation>
    <scope>NUCLEOTIDE SEQUENCE [LARGE SCALE GENOMIC DNA]</scope>
    <source>
        <strain evidence="3 4">ATCC 31255</strain>
    </source>
</reference>
<evidence type="ECO:0000313" key="4">
    <source>
        <dbReference type="Proteomes" id="UP000217676"/>
    </source>
</evidence>
<gene>
    <name evidence="3" type="ORF">SLA_1422</name>
</gene>
<feature type="transmembrane region" description="Helical" evidence="2">
    <location>
        <begin position="105"/>
        <end position="124"/>
    </location>
</feature>
<evidence type="ECO:0000256" key="1">
    <source>
        <dbReference type="SAM" id="MobiDB-lite"/>
    </source>
</evidence>
<evidence type="ECO:0008006" key="5">
    <source>
        <dbReference type="Google" id="ProtNLM"/>
    </source>
</evidence>
<evidence type="ECO:0000256" key="2">
    <source>
        <dbReference type="SAM" id="Phobius"/>
    </source>
</evidence>
<keyword evidence="2" id="KW-0472">Membrane</keyword>
<sequence>MTFSRSPSPSADVPPMSRPGPGPGPAGPLRPALRVLAMVACLPYIALKVAWVAGSRIGVPDGSGLLDHRVMLIVANGLSVLADAIVVLLALLLTRPWGLRVRAWLLVFPMWAATGLLAPIMAGYPAQLVVAAFGDADGGGSGPAAEPFLDAWVFPVVYGGFIVQGLSLGTLFALYAHDRWSPVWAGRLGAPGSDGLAGLVGPRVRVAAVAGAVLAVGPAALHAAWAAGATVGLPARYLAEYHGDQAVVDLVRALFLGVAAVATLCLVADRPAGRRVRTALAWAWVASGAAGCWGAYMTLVSVVSRVSSGPMDDAGKTPTTLMITTYAGEMITGFLLAGCLAAVLAARSRRLARGAAA</sequence>
<feature type="transmembrane region" description="Helical" evidence="2">
    <location>
        <begin position="35"/>
        <end position="53"/>
    </location>
</feature>
<proteinExistence type="predicted"/>